<comment type="caution">
    <text evidence="3">The sequence shown here is derived from an EMBL/GenBank/DDBJ whole genome shotgun (WGS) entry which is preliminary data.</text>
</comment>
<dbReference type="PANTHER" id="PTHR43384:SF14">
    <property type="entry name" value="ESX-1 SECRETION-ASSOCIATED PROTEIN ESPI"/>
    <property type="match status" value="1"/>
</dbReference>
<protein>
    <submittedName>
        <fullName evidence="3">AAA family ATPase</fullName>
    </submittedName>
</protein>
<dbReference type="Pfam" id="PF01656">
    <property type="entry name" value="CbiA"/>
    <property type="match status" value="1"/>
</dbReference>
<dbReference type="InterPro" id="IPR027417">
    <property type="entry name" value="P-loop_NTPase"/>
</dbReference>
<feature type="compositionally biased region" description="Low complexity" evidence="1">
    <location>
        <begin position="549"/>
        <end position="561"/>
    </location>
</feature>
<dbReference type="InterPro" id="IPR002586">
    <property type="entry name" value="CobQ/CobB/MinD/ParA_Nub-bd_dom"/>
</dbReference>
<gene>
    <name evidence="3" type="ORF">MMA15_06300</name>
</gene>
<evidence type="ECO:0000259" key="2">
    <source>
        <dbReference type="Pfam" id="PF01656"/>
    </source>
</evidence>
<dbReference type="EMBL" id="JAKWJU010000002">
    <property type="protein sequence ID" value="MCH6160044.1"/>
    <property type="molecule type" value="Genomic_DNA"/>
</dbReference>
<dbReference type="SUPFAM" id="SSF52540">
    <property type="entry name" value="P-loop containing nucleoside triphosphate hydrolases"/>
    <property type="match status" value="1"/>
</dbReference>
<feature type="domain" description="CobQ/CobB/MinD/ParA nucleotide binding" evidence="2">
    <location>
        <begin position="917"/>
        <end position="1021"/>
    </location>
</feature>
<dbReference type="InterPro" id="IPR011009">
    <property type="entry name" value="Kinase-like_dom_sf"/>
</dbReference>
<dbReference type="PANTHER" id="PTHR43384">
    <property type="entry name" value="SEPTUM SITE-DETERMINING PROTEIN MIND HOMOLOG, CHLOROPLASTIC-RELATED"/>
    <property type="match status" value="1"/>
</dbReference>
<evidence type="ECO:0000256" key="1">
    <source>
        <dbReference type="SAM" id="MobiDB-lite"/>
    </source>
</evidence>
<keyword evidence="4" id="KW-1185">Reference proteome</keyword>
<feature type="region of interest" description="Disordered" evidence="1">
    <location>
        <begin position="860"/>
        <end position="901"/>
    </location>
</feature>
<dbReference type="RefSeq" id="WP_241058062.1">
    <property type="nucleotide sequence ID" value="NZ_JAKWJU010000002.1"/>
</dbReference>
<evidence type="ECO:0000313" key="4">
    <source>
        <dbReference type="Proteomes" id="UP001166784"/>
    </source>
</evidence>
<feature type="region of interest" description="Disordered" evidence="1">
    <location>
        <begin position="1159"/>
        <end position="1192"/>
    </location>
</feature>
<evidence type="ECO:0000313" key="3">
    <source>
        <dbReference type="EMBL" id="MCH6160044.1"/>
    </source>
</evidence>
<feature type="compositionally biased region" description="Pro residues" evidence="1">
    <location>
        <begin position="1174"/>
        <end position="1184"/>
    </location>
</feature>
<reference evidence="3" key="2">
    <citation type="journal article" date="2023" name="Int. J. Syst. Evol. Microbiol.">
        <title>Streptomyces marispadix sp. nov., isolated from marine beach sediment of the Northern Coast of Portugal.</title>
        <authorList>
            <person name="dos Santos J.D.N."/>
            <person name="Vitorino I.R."/>
            <person name="Kallscheuer N."/>
            <person name="Srivastava A."/>
            <person name="Krautwurst S."/>
            <person name="Marz M."/>
            <person name="Jogler C."/>
            <person name="Lobo Da Cunha A."/>
            <person name="Catita J."/>
            <person name="Goncalves H."/>
            <person name="Gonzalez I."/>
            <person name="Reyes F."/>
            <person name="Lage O.M."/>
        </authorList>
    </citation>
    <scope>NUCLEOTIDE SEQUENCE</scope>
    <source>
        <strain evidence="3">M600PL45_2</strain>
    </source>
</reference>
<dbReference type="InterPro" id="IPR047738">
    <property type="entry name" value="SAV_2336-like_N"/>
</dbReference>
<feature type="compositionally biased region" description="Polar residues" evidence="1">
    <location>
        <begin position="91"/>
        <end position="108"/>
    </location>
</feature>
<dbReference type="InterPro" id="IPR050625">
    <property type="entry name" value="ParA/MinD_ATPase"/>
</dbReference>
<reference evidence="3" key="1">
    <citation type="submission" date="2022-03" db="EMBL/GenBank/DDBJ databases">
        <authorList>
            <person name="Santos J.D.N."/>
            <person name="Kallscheuer N."/>
            <person name="Jogler C."/>
            <person name="Lage O.M."/>
        </authorList>
    </citation>
    <scope>NUCLEOTIDE SEQUENCE</scope>
    <source>
        <strain evidence="3">M600PL45_2</strain>
    </source>
</reference>
<dbReference type="NCBIfam" id="NF041121">
    <property type="entry name" value="SAV_2336_NTERM"/>
    <property type="match status" value="1"/>
</dbReference>
<proteinExistence type="predicted"/>
<dbReference type="Proteomes" id="UP001166784">
    <property type="component" value="Unassembled WGS sequence"/>
</dbReference>
<organism evidence="3 4">
    <name type="scientific">Streptomyces marispadix</name>
    <dbReference type="NCBI Taxonomy" id="2922868"/>
    <lineage>
        <taxon>Bacteria</taxon>
        <taxon>Bacillati</taxon>
        <taxon>Actinomycetota</taxon>
        <taxon>Actinomycetes</taxon>
        <taxon>Kitasatosporales</taxon>
        <taxon>Streptomycetaceae</taxon>
        <taxon>Streptomyces</taxon>
    </lineage>
</organism>
<sequence length="1192" mass="129135">MPEAETGRLGETLSILGLSGVDLDQQELLDVLWLARIMPTDGSEAPLAQEVAGGAGDFASGGQLGPLDVPSPPYDSATGPSRSESRGDLHSTAQSAAHTPQQPVQDEQSGAAPLRVPGNRALRSELRLTRALRPLKQRRPSSLRYEFDEEATVSALADTGLPDVRLHPERERWFNLALLVDDGMSMLLWQRLATELRTLTQRLGAFRLVDTYGLHTRGERAPMLRARPFRRDATLLHPRTAADPSGRTLLLVLSDGMGAAWRDGRMHETLADWARCGPTAVVHALPPQMWDGSGIRAAEWRLTTRRRGAANSEWHVYDPVLPMDPADRSPGYEFAAIGGVPVPVLEPAPGSMGVWAGFLASSGATARLSLLLSPTVARRRRDEGGIGTGSAPSAAREPDRGLHRLQHFRAAASPEAYRLAAHLAAVSPLSVPVMRLVQEGVPWPARTSHLAEVFLGGLLGLVEGQRSDGELPQHHVFDFTDEVRSALLDAVPTAELLATGRRISAYLEQLPSTAPDFAAWLAHSSGTARLVPNARPFASAGPRLAAHFGTGTDTDTGTDTGAPADAEGPGESTAEGPWEAPPEAPPGFPAEAVPPAEAHEDEDDDARAARLAGWVPLRERLTVGPYTLTSQHATAARAATYLGYDKEGNWAVVKTPYRDDVSASERMLRTEGEALSRMAGTYAPRLLTMETAEKPPGVADAWRPDSIWLAQERLTGNGRSMALTLQQYFHDRQFAPLSTALAVELGQHISNAVAHCHRSGMIHGDLTPSTILLTGDHRVVALTGWTSALIGGVEDPPAEQRMTVADNIRSLGVILSELSTWEEESCREIREVVDECKRPGGSHPTARHVTETFARWSDRRTPVLPDAGRPNLEGRTPRPQSPAPTTRFRLGSRRKREEERERKLSLIRTPVMTCYRIAVISLKGDVGKTTTTTALGSTLALERQDKVIAIDANPDAGTLGRRVRRETGATIRDLVTAIPYLNSYMDIRRFTSQAASGLEILANDVDPAVSTTFNDDDYRRVIDILGRHYPIILTDSGTGLLYSAMRGVLDLADQLVIISTSSVDGASSASTTLDWLSAHGYGDLVQRSITVISGVRETGKMIKVEDIVAHFQTRCRGVVTIPFDEHLSAGAELDLDMMRPKTREAYFNLAALVAEDFARQQQEQGLRPGKGDDPPSPTAPPLPGRRGRPPQP</sequence>
<dbReference type="Gene3D" id="1.10.510.10">
    <property type="entry name" value="Transferase(Phosphotransferase) domain 1"/>
    <property type="match status" value="1"/>
</dbReference>
<dbReference type="SUPFAM" id="SSF56112">
    <property type="entry name" value="Protein kinase-like (PK-like)"/>
    <property type="match status" value="1"/>
</dbReference>
<accession>A0ABS9SUU5</accession>
<dbReference type="Gene3D" id="3.40.50.300">
    <property type="entry name" value="P-loop containing nucleotide triphosphate hydrolases"/>
    <property type="match status" value="1"/>
</dbReference>
<name>A0ABS9SUU5_9ACTN</name>
<feature type="region of interest" description="Disordered" evidence="1">
    <location>
        <begin position="543"/>
        <end position="604"/>
    </location>
</feature>
<feature type="region of interest" description="Disordered" evidence="1">
    <location>
        <begin position="53"/>
        <end position="119"/>
    </location>
</feature>
<feature type="compositionally biased region" description="Pro residues" evidence="1">
    <location>
        <begin position="579"/>
        <end position="588"/>
    </location>
</feature>